<feature type="domain" description="DUF6534" evidence="3">
    <location>
        <begin position="169"/>
        <end position="255"/>
    </location>
</feature>
<evidence type="ECO:0000313" key="4">
    <source>
        <dbReference type="EMBL" id="KAH8995616.1"/>
    </source>
</evidence>
<gene>
    <name evidence="4" type="ORF">EDB92DRAFT_147644</name>
</gene>
<evidence type="ECO:0000256" key="2">
    <source>
        <dbReference type="SAM" id="Phobius"/>
    </source>
</evidence>
<name>A0AAD4LLY3_9AGAM</name>
<dbReference type="PANTHER" id="PTHR40465">
    <property type="entry name" value="CHROMOSOME 1, WHOLE GENOME SHOTGUN SEQUENCE"/>
    <property type="match status" value="1"/>
</dbReference>
<organism evidence="4 5">
    <name type="scientific">Lactarius akahatsu</name>
    <dbReference type="NCBI Taxonomy" id="416441"/>
    <lineage>
        <taxon>Eukaryota</taxon>
        <taxon>Fungi</taxon>
        <taxon>Dikarya</taxon>
        <taxon>Basidiomycota</taxon>
        <taxon>Agaricomycotina</taxon>
        <taxon>Agaricomycetes</taxon>
        <taxon>Russulales</taxon>
        <taxon>Russulaceae</taxon>
        <taxon>Lactarius</taxon>
    </lineage>
</organism>
<dbReference type="PANTHER" id="PTHR40465:SF1">
    <property type="entry name" value="DUF6534 DOMAIN-CONTAINING PROTEIN"/>
    <property type="match status" value="1"/>
</dbReference>
<feature type="transmembrane region" description="Helical" evidence="2">
    <location>
        <begin position="51"/>
        <end position="75"/>
    </location>
</feature>
<feature type="transmembrane region" description="Helical" evidence="2">
    <location>
        <begin position="228"/>
        <end position="250"/>
    </location>
</feature>
<protein>
    <recommendedName>
        <fullName evidence="3">DUF6534 domain-containing protein</fullName>
    </recommendedName>
</protein>
<evidence type="ECO:0000256" key="1">
    <source>
        <dbReference type="SAM" id="MobiDB-lite"/>
    </source>
</evidence>
<evidence type="ECO:0000259" key="3">
    <source>
        <dbReference type="Pfam" id="PF20152"/>
    </source>
</evidence>
<feature type="transmembrane region" description="Helical" evidence="2">
    <location>
        <begin position="163"/>
        <end position="184"/>
    </location>
</feature>
<keyword evidence="2" id="KW-0812">Transmembrane</keyword>
<dbReference type="Proteomes" id="UP001201163">
    <property type="component" value="Unassembled WGS sequence"/>
</dbReference>
<reference evidence="4" key="1">
    <citation type="submission" date="2022-01" db="EMBL/GenBank/DDBJ databases">
        <title>Comparative genomics reveals a dynamic genome evolution in the ectomycorrhizal milk-cap (Lactarius) mushrooms.</title>
        <authorList>
            <consortium name="DOE Joint Genome Institute"/>
            <person name="Lebreton A."/>
            <person name="Tang N."/>
            <person name="Kuo A."/>
            <person name="LaButti K."/>
            <person name="Drula E."/>
            <person name="Barry K."/>
            <person name="Clum A."/>
            <person name="Lipzen A."/>
            <person name="Mousain D."/>
            <person name="Ng V."/>
            <person name="Wang R."/>
            <person name="Wang X."/>
            <person name="Dai Y."/>
            <person name="Henrissat B."/>
            <person name="Grigoriev I.V."/>
            <person name="Guerin-Laguette A."/>
            <person name="Yu F."/>
            <person name="Martin F.M."/>
        </authorList>
    </citation>
    <scope>NUCLEOTIDE SEQUENCE</scope>
    <source>
        <strain evidence="4">QP</strain>
    </source>
</reference>
<proteinExistence type="predicted"/>
<keyword evidence="2" id="KW-1133">Transmembrane helix</keyword>
<dbReference type="InterPro" id="IPR045339">
    <property type="entry name" value="DUF6534"/>
</dbReference>
<keyword evidence="5" id="KW-1185">Reference proteome</keyword>
<feature type="transmembrane region" description="Helical" evidence="2">
    <location>
        <begin position="196"/>
        <end position="222"/>
    </location>
</feature>
<feature type="transmembrane region" description="Helical" evidence="2">
    <location>
        <begin position="121"/>
        <end position="143"/>
    </location>
</feature>
<feature type="compositionally biased region" description="Polar residues" evidence="1">
    <location>
        <begin position="262"/>
        <end position="272"/>
    </location>
</feature>
<keyword evidence="2" id="KW-0472">Membrane</keyword>
<dbReference type="EMBL" id="JAKELL010000011">
    <property type="protein sequence ID" value="KAH8995616.1"/>
    <property type="molecule type" value="Genomic_DNA"/>
</dbReference>
<feature type="compositionally biased region" description="Polar residues" evidence="1">
    <location>
        <begin position="326"/>
        <end position="339"/>
    </location>
</feature>
<dbReference type="AlphaFoldDB" id="A0AAD4LLY3"/>
<feature type="transmembrane region" description="Helical" evidence="2">
    <location>
        <begin position="12"/>
        <end position="39"/>
    </location>
</feature>
<feature type="region of interest" description="Disordered" evidence="1">
    <location>
        <begin position="261"/>
        <end position="339"/>
    </location>
</feature>
<dbReference type="Pfam" id="PF20152">
    <property type="entry name" value="DUF6534"/>
    <property type="match status" value="1"/>
</dbReference>
<accession>A0AAD4LLY3</accession>
<comment type="caution">
    <text evidence="4">The sequence shown here is derived from an EMBL/GenBank/DDBJ whole genome shotgun (WGS) entry which is preliminary data.</text>
</comment>
<evidence type="ECO:0000313" key="5">
    <source>
        <dbReference type="Proteomes" id="UP001201163"/>
    </source>
</evidence>
<feature type="compositionally biased region" description="Polar residues" evidence="1">
    <location>
        <begin position="281"/>
        <end position="305"/>
    </location>
</feature>
<feature type="transmembrane region" description="Helical" evidence="2">
    <location>
        <begin position="87"/>
        <end position="109"/>
    </location>
</feature>
<sequence length="339" mass="37349">MPASSVADIQNTFGAAFVGLLISTTLFGLTIVQTWIYFWHYGKRDPKALKFFVAFITVMDTLHTILCAYAVYWYLVLNFGNVESLDSSMWALNIQVVVSIFISAPVRLYYTRRVYKVSQSIFVPILIAALVVLGSSFGFLFTAKEFILQRFANFHSLTWIPSVGLTVGALADLLIAAAMCWSLYRRKTGYARTDSTIISLMAYSINSGLLTSILAGAMPISFAISPSALIWLAFYWAMTKCYVNSLLAMLNCRDHVRDRSTDNPNGAFNLTSIRIEPPSETGGSKSSQPGVSVTIQRSTTSNFGLNKSDHGVEPTFEVPKQDASIIHSQSQGRTSESSA</sequence>